<accession>A0AA35R2Y9</accession>
<comment type="caution">
    <text evidence="1">The sequence shown here is derived from an EMBL/GenBank/DDBJ whole genome shotgun (WGS) entry which is preliminary data.</text>
</comment>
<keyword evidence="2" id="KW-1185">Reference proteome</keyword>
<sequence>MGSHLIMVMRFAGFTLFTSKNNVRRKCLMSSPYPYLSDLSKTSTTECLTKTMVHLDYWTDYMARTSCFVRVRNLRDTGSCWG</sequence>
<evidence type="ECO:0000313" key="1">
    <source>
        <dbReference type="EMBL" id="CAI8001212.1"/>
    </source>
</evidence>
<proteinExistence type="predicted"/>
<dbReference type="EMBL" id="CASHTH010000429">
    <property type="protein sequence ID" value="CAI8001212.1"/>
    <property type="molecule type" value="Genomic_DNA"/>
</dbReference>
<reference evidence="1" key="1">
    <citation type="submission" date="2023-03" db="EMBL/GenBank/DDBJ databases">
        <authorList>
            <person name="Steffen K."/>
            <person name="Cardenas P."/>
        </authorList>
    </citation>
    <scope>NUCLEOTIDE SEQUENCE</scope>
</reference>
<dbReference type="AlphaFoldDB" id="A0AA35R2Y9"/>
<evidence type="ECO:0000313" key="2">
    <source>
        <dbReference type="Proteomes" id="UP001174909"/>
    </source>
</evidence>
<protein>
    <submittedName>
        <fullName evidence="1">Uncharacterized protein</fullName>
    </submittedName>
</protein>
<gene>
    <name evidence="1" type="ORF">GBAR_LOCUS3135</name>
</gene>
<name>A0AA35R2Y9_GEOBA</name>
<organism evidence="1 2">
    <name type="scientific">Geodia barretti</name>
    <name type="common">Barrett's horny sponge</name>
    <dbReference type="NCBI Taxonomy" id="519541"/>
    <lineage>
        <taxon>Eukaryota</taxon>
        <taxon>Metazoa</taxon>
        <taxon>Porifera</taxon>
        <taxon>Demospongiae</taxon>
        <taxon>Heteroscleromorpha</taxon>
        <taxon>Tetractinellida</taxon>
        <taxon>Astrophorina</taxon>
        <taxon>Geodiidae</taxon>
        <taxon>Geodia</taxon>
    </lineage>
</organism>
<dbReference type="Proteomes" id="UP001174909">
    <property type="component" value="Unassembled WGS sequence"/>
</dbReference>